<gene>
    <name evidence="12" type="ORF">NLI96_g3667</name>
</gene>
<evidence type="ECO:0000256" key="10">
    <source>
        <dbReference type="SAM" id="MobiDB-lite"/>
    </source>
</evidence>
<dbReference type="InterPro" id="IPR007230">
    <property type="entry name" value="Nup98_auto-Pept-S59_dom"/>
</dbReference>
<feature type="region of interest" description="Disordered" evidence="10">
    <location>
        <begin position="760"/>
        <end position="821"/>
    </location>
</feature>
<dbReference type="SUPFAM" id="SSF82215">
    <property type="entry name" value="C-terminal autoproteolytic domain of nucleoporin nup98"/>
    <property type="match status" value="1"/>
</dbReference>
<dbReference type="EMBL" id="JANAWD010000097">
    <property type="protein sequence ID" value="KAJ3487237.1"/>
    <property type="molecule type" value="Genomic_DNA"/>
</dbReference>
<feature type="domain" description="Peptidase S59" evidence="11">
    <location>
        <begin position="818"/>
        <end position="963"/>
    </location>
</feature>
<dbReference type="InterPro" id="IPR037665">
    <property type="entry name" value="Nucleoporin_S59-like"/>
</dbReference>
<keyword evidence="5" id="KW-0509">mRNA transport</keyword>
<proteinExistence type="inferred from homology"/>
<keyword evidence="9" id="KW-0539">Nucleus</keyword>
<evidence type="ECO:0000256" key="5">
    <source>
        <dbReference type="ARBA" id="ARBA00022816"/>
    </source>
</evidence>
<dbReference type="PANTHER" id="PTHR23198:SF6">
    <property type="entry name" value="NUCLEAR PORE COMPLEX PROTEIN NUP98-NUP96"/>
    <property type="match status" value="1"/>
</dbReference>
<name>A0AAD5YKM0_9APHY</name>
<evidence type="ECO:0000313" key="12">
    <source>
        <dbReference type="EMBL" id="KAJ3487237.1"/>
    </source>
</evidence>
<evidence type="ECO:0000256" key="4">
    <source>
        <dbReference type="ARBA" id="ARBA00022737"/>
    </source>
</evidence>
<dbReference type="GO" id="GO:0008139">
    <property type="term" value="F:nuclear localization sequence binding"/>
    <property type="evidence" value="ECO:0007669"/>
    <property type="project" value="TreeGrafter"/>
</dbReference>
<feature type="compositionally biased region" description="Gly residues" evidence="10">
    <location>
        <begin position="33"/>
        <end position="45"/>
    </location>
</feature>
<evidence type="ECO:0000259" key="11">
    <source>
        <dbReference type="PROSITE" id="PS51434"/>
    </source>
</evidence>
<comment type="subcellular location">
    <subcellularLocation>
        <location evidence="1">Nucleus</location>
        <location evidence="1">Nuclear pore complex</location>
    </subcellularLocation>
</comment>
<evidence type="ECO:0000313" key="13">
    <source>
        <dbReference type="Proteomes" id="UP001212997"/>
    </source>
</evidence>
<accession>A0AAD5YKM0</accession>
<feature type="compositionally biased region" description="Gly residues" evidence="10">
    <location>
        <begin position="468"/>
        <end position="477"/>
    </location>
</feature>
<feature type="compositionally biased region" description="Polar residues" evidence="10">
    <location>
        <begin position="232"/>
        <end position="257"/>
    </location>
</feature>
<dbReference type="GO" id="GO:0006405">
    <property type="term" value="P:RNA export from nucleus"/>
    <property type="evidence" value="ECO:0007669"/>
    <property type="project" value="TreeGrafter"/>
</dbReference>
<dbReference type="InterPro" id="IPR036903">
    <property type="entry name" value="Nup98_auto-Pept-S59_dom_sf"/>
</dbReference>
<dbReference type="FunFam" id="1.10.10.2360:FF:000001">
    <property type="entry name" value="Nuclear pore complex protein Nup98-Nup96"/>
    <property type="match status" value="1"/>
</dbReference>
<evidence type="ECO:0000256" key="6">
    <source>
        <dbReference type="ARBA" id="ARBA00022927"/>
    </source>
</evidence>
<dbReference type="Pfam" id="PF13634">
    <property type="entry name" value="Nucleoporin_FG"/>
    <property type="match status" value="4"/>
</dbReference>
<evidence type="ECO:0000256" key="7">
    <source>
        <dbReference type="ARBA" id="ARBA00023010"/>
    </source>
</evidence>
<comment type="caution">
    <text evidence="12">The sequence shown here is derived from an EMBL/GenBank/DDBJ whole genome shotgun (WGS) entry which is preliminary data.</text>
</comment>
<feature type="compositionally biased region" description="Polar residues" evidence="10">
    <location>
        <begin position="160"/>
        <end position="176"/>
    </location>
</feature>
<feature type="region of interest" description="Disordered" evidence="10">
    <location>
        <begin position="1"/>
        <end position="84"/>
    </location>
</feature>
<feature type="compositionally biased region" description="Polar residues" evidence="10">
    <location>
        <begin position="429"/>
        <end position="438"/>
    </location>
</feature>
<keyword evidence="3" id="KW-0813">Transport</keyword>
<feature type="compositionally biased region" description="Low complexity" evidence="10">
    <location>
        <begin position="478"/>
        <end position="493"/>
    </location>
</feature>
<feature type="compositionally biased region" description="Polar residues" evidence="10">
    <location>
        <begin position="400"/>
        <end position="409"/>
    </location>
</feature>
<dbReference type="Gene3D" id="3.30.1610.10">
    <property type="entry name" value="Peptidase S59, nucleoporin"/>
    <property type="match status" value="1"/>
</dbReference>
<reference evidence="12" key="1">
    <citation type="submission" date="2022-07" db="EMBL/GenBank/DDBJ databases">
        <title>Genome Sequence of Physisporinus lineatus.</title>
        <authorList>
            <person name="Buettner E."/>
        </authorList>
    </citation>
    <scope>NUCLEOTIDE SEQUENCE</scope>
    <source>
        <strain evidence="12">VT162</strain>
    </source>
</reference>
<keyword evidence="6" id="KW-0653">Protein transport</keyword>
<dbReference type="InterPro" id="IPR025574">
    <property type="entry name" value="Nucleoporin_FG_rpt"/>
</dbReference>
<feature type="compositionally biased region" description="Low complexity" evidence="10">
    <location>
        <begin position="416"/>
        <end position="428"/>
    </location>
</feature>
<dbReference type="GO" id="GO:0006606">
    <property type="term" value="P:protein import into nucleus"/>
    <property type="evidence" value="ECO:0007669"/>
    <property type="project" value="TreeGrafter"/>
</dbReference>
<feature type="compositionally biased region" description="Basic and acidic residues" evidence="10">
    <location>
        <begin position="812"/>
        <end position="821"/>
    </location>
</feature>
<dbReference type="AlphaFoldDB" id="A0AAD5YKM0"/>
<evidence type="ECO:0000256" key="9">
    <source>
        <dbReference type="ARBA" id="ARBA00023242"/>
    </source>
</evidence>
<organism evidence="12 13">
    <name type="scientific">Meripilus lineatus</name>
    <dbReference type="NCBI Taxonomy" id="2056292"/>
    <lineage>
        <taxon>Eukaryota</taxon>
        <taxon>Fungi</taxon>
        <taxon>Dikarya</taxon>
        <taxon>Basidiomycota</taxon>
        <taxon>Agaricomycotina</taxon>
        <taxon>Agaricomycetes</taxon>
        <taxon>Polyporales</taxon>
        <taxon>Meripilaceae</taxon>
        <taxon>Meripilus</taxon>
    </lineage>
</organism>
<dbReference type="GO" id="GO:0003723">
    <property type="term" value="F:RNA binding"/>
    <property type="evidence" value="ECO:0007669"/>
    <property type="project" value="TreeGrafter"/>
</dbReference>
<feature type="region of interest" description="Disordered" evidence="10">
    <location>
        <begin position="625"/>
        <end position="656"/>
    </location>
</feature>
<evidence type="ECO:0000256" key="1">
    <source>
        <dbReference type="ARBA" id="ARBA00004567"/>
    </source>
</evidence>
<dbReference type="GO" id="GO:0051028">
    <property type="term" value="P:mRNA transport"/>
    <property type="evidence" value="ECO:0007669"/>
    <property type="project" value="UniProtKB-KW"/>
</dbReference>
<dbReference type="Proteomes" id="UP001212997">
    <property type="component" value="Unassembled WGS sequence"/>
</dbReference>
<dbReference type="GO" id="GO:0044614">
    <property type="term" value="C:nuclear pore cytoplasmic filaments"/>
    <property type="evidence" value="ECO:0007669"/>
    <property type="project" value="TreeGrafter"/>
</dbReference>
<keyword evidence="13" id="KW-1185">Reference proteome</keyword>
<feature type="region of interest" description="Disordered" evidence="10">
    <location>
        <begin position="155"/>
        <end position="176"/>
    </location>
</feature>
<evidence type="ECO:0000256" key="2">
    <source>
        <dbReference type="ARBA" id="ARBA00008926"/>
    </source>
</evidence>
<feature type="compositionally biased region" description="Low complexity" evidence="10">
    <location>
        <begin position="258"/>
        <end position="287"/>
    </location>
</feature>
<feature type="compositionally biased region" description="Low complexity" evidence="10">
    <location>
        <begin position="359"/>
        <end position="370"/>
    </location>
</feature>
<keyword evidence="4" id="KW-0677">Repeat</keyword>
<feature type="compositionally biased region" description="Low complexity" evidence="10">
    <location>
        <begin position="67"/>
        <end position="84"/>
    </location>
</feature>
<evidence type="ECO:0000256" key="3">
    <source>
        <dbReference type="ARBA" id="ARBA00022448"/>
    </source>
</evidence>
<keyword evidence="7" id="KW-0811">Translocation</keyword>
<dbReference type="GO" id="GO:0034398">
    <property type="term" value="P:telomere tethering at nuclear periphery"/>
    <property type="evidence" value="ECO:0007669"/>
    <property type="project" value="TreeGrafter"/>
</dbReference>
<evidence type="ECO:0000256" key="8">
    <source>
        <dbReference type="ARBA" id="ARBA00023132"/>
    </source>
</evidence>
<comment type="similarity">
    <text evidence="2">Belongs to the nucleoporin GLFG family.</text>
</comment>
<feature type="compositionally biased region" description="Gly residues" evidence="10">
    <location>
        <begin position="330"/>
        <end position="341"/>
    </location>
</feature>
<sequence length="963" mass="98068">MFGSSNITSSWGQPQQNQQQAPSAFGQPASTGFGTGSAFGSGGAFGQQQQQQQPQANPMFGNLSTPSTSAGTSSGFGTTGAFGSTTNTSNSGGLFGAPKPATGFGAFGGSGGTSTFGGGPSTAGSSTSGGIFGSTQAAAGSSSFGSGAFGGAKPAGAFGTTQTEAPAPVTTGTASPQYSVYDEKDGLSIIHYQSITCMPAYRGSSFEELRAQDYQQGRKTAGGFGQTTFGQPAQNTGLFGQPAAANTTNPGTSSLFGNTAFSSTSSAPPATNSAFGTFGQSSSNTGATGTGGLFGSSTFGQPQQTQQQPSTGFGAFGQPQQQQQQQQQPAGGGLFSGGGAFGNTQNRGLGAFGSGTTGAFGSAPQQQQQQPAGGLFGSSQQQGTGAFSGFGQNAPKPSIFGTQPAQPTNAFGGFGTQPQQTQQPAQQTSSLFGNSFLNPQQPQGQQPQQSTGLFGTQPAQQQQQTGSGLFGGGGGLFGNTNTQQQQPAQQPAQTGAFGLFGLNKPTTTPAPGGLFGNTFGQSTNTATAPVQPQGSLFGASLGQSVQQAPNAFGTGSLFSKPATNALGTTQTATQPTGSAFGSTLFGSTLGSSTAIPAAAPSLTASIAQPIGANLPLFSMLPPGPRSVALDQSPKKKPSLFSDVPTRSPVPRLQLGYSPATSKLRGFTNTYAGGNGSPLSLSSGKPGALSLSKAASKSLLGPDAFLSNSMSQPGLGSGGRHSVKKLVLDKKVEPSDLFSKSGALKPPKITFNPALSIAARENEASGASIPRRSESPAPINTRKPGLFTANPPLPPPSGPGRTSTTTTQAEDPEPPKLQEGDYYVKPDLSQLRKASHSDLSKFSGLVVGRVGYGEIHFLEDVDLTGLPKLGSLLGDIVRFDDKECCVYPDSDDADKPAPGSGLNVRARIELIRCWALDKATREPIKDAKHPSALRHYKRLRNMKDTHFEGFDIEEGKWTFTVDHF</sequence>
<dbReference type="GO" id="GO:0000973">
    <property type="term" value="P:post-transcriptional tethering of RNA polymerase II gene DNA at nuclear periphery"/>
    <property type="evidence" value="ECO:0007669"/>
    <property type="project" value="TreeGrafter"/>
</dbReference>
<feature type="region of interest" description="Disordered" evidence="10">
    <location>
        <begin position="218"/>
        <end position="531"/>
    </location>
</feature>
<keyword evidence="8" id="KW-0906">Nuclear pore complex</keyword>
<dbReference type="GO" id="GO:0017056">
    <property type="term" value="F:structural constituent of nuclear pore"/>
    <property type="evidence" value="ECO:0007669"/>
    <property type="project" value="InterPro"/>
</dbReference>
<feature type="compositionally biased region" description="Low complexity" evidence="10">
    <location>
        <begin position="439"/>
        <end position="467"/>
    </location>
</feature>
<protein>
    <recommendedName>
        <fullName evidence="11">Peptidase S59 domain-containing protein</fullName>
    </recommendedName>
</protein>
<dbReference type="PANTHER" id="PTHR23198">
    <property type="entry name" value="NUCLEOPORIN"/>
    <property type="match status" value="1"/>
</dbReference>
<feature type="compositionally biased region" description="Polar residues" evidence="10">
    <location>
        <begin position="518"/>
        <end position="531"/>
    </location>
</feature>
<dbReference type="Pfam" id="PF04096">
    <property type="entry name" value="Nucleoporin2"/>
    <property type="match status" value="1"/>
</dbReference>
<feature type="compositionally biased region" description="Polar residues" evidence="10">
    <location>
        <begin position="1"/>
        <end position="12"/>
    </location>
</feature>
<dbReference type="Gene3D" id="1.10.10.2360">
    <property type="match status" value="1"/>
</dbReference>
<dbReference type="PROSITE" id="PS51434">
    <property type="entry name" value="NUP_C"/>
    <property type="match status" value="1"/>
</dbReference>
<feature type="compositionally biased region" description="Low complexity" evidence="10">
    <location>
        <begin position="295"/>
        <end position="329"/>
    </location>
</feature>
<dbReference type="FunFam" id="3.30.1610.10:FF:000003">
    <property type="entry name" value="Nucleoporin SONB, putative"/>
    <property type="match status" value="1"/>
</dbReference>